<dbReference type="AlphaFoldDB" id="A0A5B6VXL5"/>
<protein>
    <submittedName>
        <fullName evidence="1">Integrase</fullName>
    </submittedName>
</protein>
<sequence length="156" mass="17809">MDFVSGLPLSLRKKDAIWVIVDILTKSAHFVPVRTDYSLDKLAELYISEIVRLHGVPLSIVPNREPRFTLRFWKKLQEALGTKLHFSTVVTVQLVEDVHYGKNMDSIDQSYKETPLEILEVQKTDMKPIESSMGLPHMKEVGCASDLRGKVVMQTR</sequence>
<gene>
    <name evidence="1" type="ORF">EPI10_024472</name>
</gene>
<dbReference type="Gene3D" id="3.30.420.10">
    <property type="entry name" value="Ribonuclease H-like superfamily/Ribonuclease H"/>
    <property type="match status" value="1"/>
</dbReference>
<dbReference type="SUPFAM" id="SSF53098">
    <property type="entry name" value="Ribonuclease H-like"/>
    <property type="match status" value="1"/>
</dbReference>
<name>A0A5B6VXL5_9ROSI</name>
<dbReference type="PANTHER" id="PTHR35046:SF9">
    <property type="entry name" value="RNA-DIRECTED DNA POLYMERASE"/>
    <property type="match status" value="1"/>
</dbReference>
<organism evidence="1 2">
    <name type="scientific">Gossypium australe</name>
    <dbReference type="NCBI Taxonomy" id="47621"/>
    <lineage>
        <taxon>Eukaryota</taxon>
        <taxon>Viridiplantae</taxon>
        <taxon>Streptophyta</taxon>
        <taxon>Embryophyta</taxon>
        <taxon>Tracheophyta</taxon>
        <taxon>Spermatophyta</taxon>
        <taxon>Magnoliopsida</taxon>
        <taxon>eudicotyledons</taxon>
        <taxon>Gunneridae</taxon>
        <taxon>Pentapetalae</taxon>
        <taxon>rosids</taxon>
        <taxon>malvids</taxon>
        <taxon>Malvales</taxon>
        <taxon>Malvaceae</taxon>
        <taxon>Malvoideae</taxon>
        <taxon>Gossypium</taxon>
    </lineage>
</organism>
<dbReference type="OrthoDB" id="1002521at2759"/>
<keyword evidence="2" id="KW-1185">Reference proteome</keyword>
<proteinExistence type="predicted"/>
<evidence type="ECO:0000313" key="2">
    <source>
        <dbReference type="Proteomes" id="UP000325315"/>
    </source>
</evidence>
<dbReference type="EMBL" id="SMMG02000005">
    <property type="protein sequence ID" value="KAA3474151.1"/>
    <property type="molecule type" value="Genomic_DNA"/>
</dbReference>
<dbReference type="GO" id="GO:0003676">
    <property type="term" value="F:nucleic acid binding"/>
    <property type="evidence" value="ECO:0007669"/>
    <property type="project" value="InterPro"/>
</dbReference>
<evidence type="ECO:0000313" key="1">
    <source>
        <dbReference type="EMBL" id="KAA3474151.1"/>
    </source>
</evidence>
<dbReference type="InterPro" id="IPR036397">
    <property type="entry name" value="RNaseH_sf"/>
</dbReference>
<dbReference type="PANTHER" id="PTHR35046">
    <property type="entry name" value="ZINC KNUCKLE (CCHC-TYPE) FAMILY PROTEIN"/>
    <property type="match status" value="1"/>
</dbReference>
<dbReference type="InterPro" id="IPR012337">
    <property type="entry name" value="RNaseH-like_sf"/>
</dbReference>
<reference evidence="1" key="1">
    <citation type="submission" date="2019-08" db="EMBL/GenBank/DDBJ databases">
        <authorList>
            <person name="Liu F."/>
        </authorList>
    </citation>
    <scope>NUCLEOTIDE SEQUENCE [LARGE SCALE GENOMIC DNA]</scope>
    <source>
        <strain evidence="1">PA1801</strain>
        <tissue evidence="1">Leaf</tissue>
    </source>
</reference>
<accession>A0A5B6VXL5</accession>
<comment type="caution">
    <text evidence="1">The sequence shown here is derived from an EMBL/GenBank/DDBJ whole genome shotgun (WGS) entry which is preliminary data.</text>
</comment>
<dbReference type="Proteomes" id="UP000325315">
    <property type="component" value="Unassembled WGS sequence"/>
</dbReference>